<feature type="domain" description="Beta-lactamase class A catalytic" evidence="6">
    <location>
        <begin position="23"/>
        <end position="268"/>
    </location>
</feature>
<organism evidence="7 8">
    <name type="scientific">Agromyces salentinus</name>
    <dbReference type="NCBI Taxonomy" id="269421"/>
    <lineage>
        <taxon>Bacteria</taxon>
        <taxon>Bacillati</taxon>
        <taxon>Actinomycetota</taxon>
        <taxon>Actinomycetes</taxon>
        <taxon>Micrococcales</taxon>
        <taxon>Microbacteriaceae</taxon>
        <taxon>Agromyces</taxon>
    </lineage>
</organism>
<name>A0ABN2MQU5_9MICO</name>
<keyword evidence="8" id="KW-1185">Reference proteome</keyword>
<evidence type="ECO:0000256" key="4">
    <source>
        <dbReference type="ARBA" id="ARBA00023251"/>
    </source>
</evidence>
<evidence type="ECO:0000313" key="7">
    <source>
        <dbReference type="EMBL" id="GAA1835417.1"/>
    </source>
</evidence>
<sequence>MRADRLVLRDASDVLADAGLTASITVRDLGSGRELALDPDAAYPLASVVKLPLALAILRAAREGDVDLGEPVPIDPSNRTPGLTGLCRFEHPTSVAVEDLLYLAMCASDDTAADALFRLQSPARVTEVLRALGIAEITVRHSIQDLHETLAARLEPDELPQALALAIQASTRGGGHLIPQLDVTHANSGTSRAVVDLLDRIWQDPALGDEREPVRRLLGMNLMRHRLAPDLESDDAAWFSKTGTFLHLRHEVGVLEHADGARIAIAVLSESSVPARVQPGAEQALGFAARLLHDHVRATRVAR</sequence>
<dbReference type="InterPro" id="IPR045155">
    <property type="entry name" value="Beta-lactam_cat"/>
</dbReference>
<keyword evidence="4 5" id="KW-0046">Antibiotic resistance</keyword>
<dbReference type="SUPFAM" id="SSF56601">
    <property type="entry name" value="beta-lactamase/transpeptidase-like"/>
    <property type="match status" value="1"/>
</dbReference>
<reference evidence="7 8" key="1">
    <citation type="journal article" date="2019" name="Int. J. Syst. Evol. Microbiol.">
        <title>The Global Catalogue of Microorganisms (GCM) 10K type strain sequencing project: providing services to taxonomists for standard genome sequencing and annotation.</title>
        <authorList>
            <consortium name="The Broad Institute Genomics Platform"/>
            <consortium name="The Broad Institute Genome Sequencing Center for Infectious Disease"/>
            <person name="Wu L."/>
            <person name="Ma J."/>
        </authorList>
    </citation>
    <scope>NUCLEOTIDE SEQUENCE [LARGE SCALE GENOMIC DNA]</scope>
    <source>
        <strain evidence="7 8">JCM 14323</strain>
    </source>
</reference>
<evidence type="ECO:0000313" key="8">
    <source>
        <dbReference type="Proteomes" id="UP001501746"/>
    </source>
</evidence>
<dbReference type="RefSeq" id="WP_212275270.1">
    <property type="nucleotide sequence ID" value="NZ_BAAANK010000005.1"/>
</dbReference>
<comment type="caution">
    <text evidence="7">The sequence shown here is derived from an EMBL/GenBank/DDBJ whole genome shotgun (WGS) entry which is preliminary data.</text>
</comment>
<dbReference type="PANTHER" id="PTHR35333:SF3">
    <property type="entry name" value="BETA-LACTAMASE-TYPE TRANSPEPTIDASE FOLD CONTAINING PROTEIN"/>
    <property type="match status" value="1"/>
</dbReference>
<dbReference type="Gene3D" id="3.40.710.10">
    <property type="entry name" value="DD-peptidase/beta-lactamase superfamily"/>
    <property type="match status" value="1"/>
</dbReference>
<comment type="catalytic activity">
    <reaction evidence="5">
        <text>a beta-lactam + H2O = a substituted beta-amino acid</text>
        <dbReference type="Rhea" id="RHEA:20401"/>
        <dbReference type="ChEBI" id="CHEBI:15377"/>
        <dbReference type="ChEBI" id="CHEBI:35627"/>
        <dbReference type="ChEBI" id="CHEBI:140347"/>
        <dbReference type="EC" id="3.5.2.6"/>
    </reaction>
</comment>
<protein>
    <recommendedName>
        <fullName evidence="2 5">Beta-lactamase</fullName>
        <ecNumber evidence="2 5">3.5.2.6</ecNumber>
    </recommendedName>
</protein>
<dbReference type="InterPro" id="IPR000871">
    <property type="entry name" value="Beta-lactam_class-A"/>
</dbReference>
<dbReference type="EMBL" id="BAAANK010000005">
    <property type="protein sequence ID" value="GAA1835417.1"/>
    <property type="molecule type" value="Genomic_DNA"/>
</dbReference>
<comment type="similarity">
    <text evidence="1 5">Belongs to the class-A beta-lactamase family.</text>
</comment>
<evidence type="ECO:0000256" key="2">
    <source>
        <dbReference type="ARBA" id="ARBA00012865"/>
    </source>
</evidence>
<dbReference type="InterPro" id="IPR012338">
    <property type="entry name" value="Beta-lactam/transpept-like"/>
</dbReference>
<evidence type="ECO:0000256" key="5">
    <source>
        <dbReference type="RuleBase" id="RU361140"/>
    </source>
</evidence>
<evidence type="ECO:0000259" key="6">
    <source>
        <dbReference type="Pfam" id="PF13354"/>
    </source>
</evidence>
<dbReference type="EC" id="3.5.2.6" evidence="2 5"/>
<keyword evidence="3 5" id="KW-0378">Hydrolase</keyword>
<gene>
    <name evidence="7" type="ORF">GCM10009750_19950</name>
</gene>
<evidence type="ECO:0000256" key="3">
    <source>
        <dbReference type="ARBA" id="ARBA00022801"/>
    </source>
</evidence>
<accession>A0ABN2MQU5</accession>
<evidence type="ECO:0000256" key="1">
    <source>
        <dbReference type="ARBA" id="ARBA00009009"/>
    </source>
</evidence>
<dbReference type="Pfam" id="PF13354">
    <property type="entry name" value="Beta-lactamase2"/>
    <property type="match status" value="1"/>
</dbReference>
<dbReference type="PROSITE" id="PS00146">
    <property type="entry name" value="BETA_LACTAMASE_A"/>
    <property type="match status" value="1"/>
</dbReference>
<dbReference type="Proteomes" id="UP001501746">
    <property type="component" value="Unassembled WGS sequence"/>
</dbReference>
<proteinExistence type="inferred from homology"/>
<dbReference type="InterPro" id="IPR023650">
    <property type="entry name" value="Beta-lactam_class-A_AS"/>
</dbReference>
<dbReference type="PANTHER" id="PTHR35333">
    <property type="entry name" value="BETA-LACTAMASE"/>
    <property type="match status" value="1"/>
</dbReference>
<dbReference type="GO" id="GO:0016787">
    <property type="term" value="F:hydrolase activity"/>
    <property type="evidence" value="ECO:0007669"/>
    <property type="project" value="UniProtKB-KW"/>
</dbReference>